<evidence type="ECO:0000313" key="3">
    <source>
        <dbReference type="Proteomes" id="UP000198855"/>
    </source>
</evidence>
<keyword evidence="1" id="KW-0472">Membrane</keyword>
<sequence>MLKVNNKVVVQFLLAISIVVIIVGYIQLNNSVLWGTEKVSEYMIEKMQGSMDTGQYNIMLQGFIEQIKWSGGILLGLGGILFIACMTLVLNKRSGLN</sequence>
<evidence type="ECO:0000313" key="2">
    <source>
        <dbReference type="EMBL" id="SFD72604.1"/>
    </source>
</evidence>
<proteinExistence type="predicted"/>
<feature type="transmembrane region" description="Helical" evidence="1">
    <location>
        <begin position="12"/>
        <end position="28"/>
    </location>
</feature>
<dbReference type="AlphaFoldDB" id="A0A1I1UPH0"/>
<reference evidence="3" key="1">
    <citation type="submission" date="2016-10" db="EMBL/GenBank/DDBJ databases">
        <authorList>
            <person name="Varghese N."/>
            <person name="Submissions S."/>
        </authorList>
    </citation>
    <scope>NUCLEOTIDE SEQUENCE [LARGE SCALE GENOMIC DNA]</scope>
    <source>
        <strain evidence="3">CGMCC 1.10784</strain>
    </source>
</reference>
<name>A0A1I1UPH0_9BACL</name>
<keyword evidence="1" id="KW-1133">Transmembrane helix</keyword>
<evidence type="ECO:0000256" key="1">
    <source>
        <dbReference type="SAM" id="Phobius"/>
    </source>
</evidence>
<protein>
    <submittedName>
        <fullName evidence="2">Uncharacterized protein</fullName>
    </submittedName>
</protein>
<keyword evidence="3" id="KW-1185">Reference proteome</keyword>
<organism evidence="2 3">
    <name type="scientific">Paenibacillus catalpae</name>
    <dbReference type="NCBI Taxonomy" id="1045775"/>
    <lineage>
        <taxon>Bacteria</taxon>
        <taxon>Bacillati</taxon>
        <taxon>Bacillota</taxon>
        <taxon>Bacilli</taxon>
        <taxon>Bacillales</taxon>
        <taxon>Paenibacillaceae</taxon>
        <taxon>Paenibacillus</taxon>
    </lineage>
</organism>
<feature type="transmembrane region" description="Helical" evidence="1">
    <location>
        <begin position="69"/>
        <end position="90"/>
    </location>
</feature>
<gene>
    <name evidence="2" type="ORF">SAMN05216378_1156</name>
</gene>
<accession>A0A1I1UPH0</accession>
<keyword evidence="1" id="KW-0812">Transmembrane</keyword>
<dbReference type="EMBL" id="FOMT01000001">
    <property type="protein sequence ID" value="SFD72604.1"/>
    <property type="molecule type" value="Genomic_DNA"/>
</dbReference>
<dbReference type="Proteomes" id="UP000198855">
    <property type="component" value="Unassembled WGS sequence"/>
</dbReference>